<evidence type="ECO:0000313" key="2">
    <source>
        <dbReference type="Proteomes" id="UP001153332"/>
    </source>
</evidence>
<keyword evidence="2" id="KW-1185">Reference proteome</keyword>
<protein>
    <submittedName>
        <fullName evidence="1">Uncharacterized protein</fullName>
    </submittedName>
</protein>
<reference evidence="1" key="1">
    <citation type="submission" date="2022-12" db="EMBL/GenBank/DDBJ databases">
        <title>Genome Sequence of Lasiodiplodia mahajangana.</title>
        <authorList>
            <person name="Buettner E."/>
        </authorList>
    </citation>
    <scope>NUCLEOTIDE SEQUENCE</scope>
    <source>
        <strain evidence="1">VT137</strain>
    </source>
</reference>
<organism evidence="1 2">
    <name type="scientific">Lasiodiplodia mahajangana</name>
    <dbReference type="NCBI Taxonomy" id="1108764"/>
    <lineage>
        <taxon>Eukaryota</taxon>
        <taxon>Fungi</taxon>
        <taxon>Dikarya</taxon>
        <taxon>Ascomycota</taxon>
        <taxon>Pezizomycotina</taxon>
        <taxon>Dothideomycetes</taxon>
        <taxon>Dothideomycetes incertae sedis</taxon>
        <taxon>Botryosphaeriales</taxon>
        <taxon>Botryosphaeriaceae</taxon>
        <taxon>Lasiodiplodia</taxon>
    </lineage>
</organism>
<name>A0ACC2J2G6_9PEZI</name>
<dbReference type="EMBL" id="JAPUUL010003763">
    <property type="protein sequence ID" value="KAJ8121653.1"/>
    <property type="molecule type" value="Genomic_DNA"/>
</dbReference>
<proteinExistence type="predicted"/>
<gene>
    <name evidence="1" type="ORF">O1611_g10043</name>
</gene>
<dbReference type="Proteomes" id="UP001153332">
    <property type="component" value="Unassembled WGS sequence"/>
</dbReference>
<sequence length="100" mass="11753">MKHDLQQTSTTRLPTYEDDLEEDDDDKKAMGKTQIAYALVEDLDEEDPELDEFNALEADDRLRQLVGYLRKEHNYCFWCKFEYPDNTMDGCPGLAEEDHD</sequence>
<accession>A0ACC2J2G6</accession>
<comment type="caution">
    <text evidence="1">The sequence shown here is derived from an EMBL/GenBank/DDBJ whole genome shotgun (WGS) entry which is preliminary data.</text>
</comment>
<evidence type="ECO:0000313" key="1">
    <source>
        <dbReference type="EMBL" id="KAJ8121653.1"/>
    </source>
</evidence>